<dbReference type="AlphaFoldDB" id="K1Z495"/>
<dbReference type="GO" id="GO:0005524">
    <property type="term" value="F:ATP binding"/>
    <property type="evidence" value="ECO:0007669"/>
    <property type="project" value="UniProtKB-KW"/>
</dbReference>
<evidence type="ECO:0000259" key="6">
    <source>
        <dbReference type="Pfam" id="PF19269"/>
    </source>
</evidence>
<evidence type="ECO:0000313" key="7">
    <source>
        <dbReference type="EMBL" id="EKD44076.1"/>
    </source>
</evidence>
<evidence type="ECO:0000256" key="2">
    <source>
        <dbReference type="ARBA" id="ARBA00022741"/>
    </source>
</evidence>
<keyword evidence="3" id="KW-0067">ATP-binding</keyword>
<proteinExistence type="predicted"/>
<dbReference type="EMBL" id="AMFJ01028979">
    <property type="protein sequence ID" value="EKD44076.1"/>
    <property type="molecule type" value="Genomic_DNA"/>
</dbReference>
<dbReference type="Pfam" id="PF19269">
    <property type="entry name" value="Anticodon_2"/>
    <property type="match status" value="1"/>
</dbReference>
<dbReference type="InterPro" id="IPR045462">
    <property type="entry name" value="aa-tRNA-synth_I_cd-bd"/>
</dbReference>
<keyword evidence="2" id="KW-0547">Nucleotide-binding</keyword>
<dbReference type="SUPFAM" id="SSF48163">
    <property type="entry name" value="An anticodon-binding domain of class I aminoacyl-tRNA synthetases"/>
    <property type="match status" value="1"/>
</dbReference>
<dbReference type="InterPro" id="IPR008925">
    <property type="entry name" value="aa_tRNA-synth_I_cd-bd_sf"/>
</dbReference>
<feature type="domain" description="Aminoacyl-tRNA synthetase class I anticodon-binding" evidence="6">
    <location>
        <begin position="24"/>
        <end position="148"/>
    </location>
</feature>
<dbReference type="GO" id="GO:0004812">
    <property type="term" value="F:aminoacyl-tRNA ligase activity"/>
    <property type="evidence" value="ECO:0007669"/>
    <property type="project" value="UniProtKB-KW"/>
</dbReference>
<sequence>MEKYPDLTYQALDIERHTEKDPRRFTRFSDIKEQIQFFYDEIFEKMKSEAPALPESITPEIQNAFVEAYLEAYDPTLERDAWFEQLKNLAHAHGFARSGDEWKTGEYKGRVGDIAMMLRILLCASTKTPDLCSVMRVLGRETMEKRLRWK</sequence>
<protein>
    <recommendedName>
        <fullName evidence="6">Aminoacyl-tRNA synthetase class I anticodon-binding domain-containing protein</fullName>
    </recommendedName>
</protein>
<dbReference type="GO" id="GO:0000049">
    <property type="term" value="F:tRNA binding"/>
    <property type="evidence" value="ECO:0007669"/>
    <property type="project" value="InterPro"/>
</dbReference>
<comment type="caution">
    <text evidence="7">The sequence shown here is derived from an EMBL/GenBank/DDBJ whole genome shotgun (WGS) entry which is preliminary data.</text>
</comment>
<keyword evidence="4" id="KW-0648">Protein biosynthesis</keyword>
<dbReference type="GO" id="GO:0006412">
    <property type="term" value="P:translation"/>
    <property type="evidence" value="ECO:0007669"/>
    <property type="project" value="UniProtKB-KW"/>
</dbReference>
<dbReference type="InterPro" id="IPR020751">
    <property type="entry name" value="aa-tRNA-synth_I_codon-bd_sub2"/>
</dbReference>
<evidence type="ECO:0000256" key="3">
    <source>
        <dbReference type="ARBA" id="ARBA00022840"/>
    </source>
</evidence>
<evidence type="ECO:0000256" key="1">
    <source>
        <dbReference type="ARBA" id="ARBA00022598"/>
    </source>
</evidence>
<keyword evidence="5" id="KW-0030">Aminoacyl-tRNA synthetase</keyword>
<gene>
    <name evidence="7" type="ORF">ACD_71C00248G0001</name>
</gene>
<dbReference type="Gene3D" id="1.10.10.350">
    <property type="match status" value="1"/>
</dbReference>
<reference evidence="7" key="1">
    <citation type="journal article" date="2012" name="Science">
        <title>Fermentation, hydrogen, and sulfur metabolism in multiple uncultivated bacterial phyla.</title>
        <authorList>
            <person name="Wrighton K.C."/>
            <person name="Thomas B.C."/>
            <person name="Sharon I."/>
            <person name="Miller C.S."/>
            <person name="Castelle C.J."/>
            <person name="VerBerkmoes N.C."/>
            <person name="Wilkins M.J."/>
            <person name="Hettich R.L."/>
            <person name="Lipton M.S."/>
            <person name="Williams K.H."/>
            <person name="Long P.E."/>
            <person name="Banfield J.F."/>
        </authorList>
    </citation>
    <scope>NUCLEOTIDE SEQUENCE [LARGE SCALE GENOMIC DNA]</scope>
</reference>
<name>K1Z495_9BACT</name>
<evidence type="ECO:0000256" key="4">
    <source>
        <dbReference type="ARBA" id="ARBA00022917"/>
    </source>
</evidence>
<keyword evidence="1" id="KW-0436">Ligase</keyword>
<accession>K1Z495</accession>
<evidence type="ECO:0000256" key="5">
    <source>
        <dbReference type="ARBA" id="ARBA00023146"/>
    </source>
</evidence>
<organism evidence="7">
    <name type="scientific">uncultured bacterium</name>
    <name type="common">gcode 4</name>
    <dbReference type="NCBI Taxonomy" id="1234023"/>
    <lineage>
        <taxon>Bacteria</taxon>
        <taxon>environmental samples</taxon>
    </lineage>
</organism>